<dbReference type="Proteomes" id="UP001482620">
    <property type="component" value="Unassembled WGS sequence"/>
</dbReference>
<sequence>MHFTTTCINTTFEWEKVSFGSFHTPVCCLPSGVESREEERAFWLGSGLGLGVRSWGSIVPGLAFRLSQDHTDFLEFRSSASVGHRVPAGGPRLGSVQRQLQVWLSENTSQCQLKENNKAMAEQGSFGHCDIKWKNLHFI</sequence>
<name>A0ABV0TZ12_9TELE</name>
<gene>
    <name evidence="1" type="ORF">ILYODFUR_024357</name>
</gene>
<keyword evidence="2" id="KW-1185">Reference proteome</keyword>
<dbReference type="EMBL" id="JAHRIQ010049219">
    <property type="protein sequence ID" value="MEQ2237567.1"/>
    <property type="molecule type" value="Genomic_DNA"/>
</dbReference>
<proteinExistence type="predicted"/>
<reference evidence="1 2" key="1">
    <citation type="submission" date="2021-06" db="EMBL/GenBank/DDBJ databases">
        <authorList>
            <person name="Palmer J.M."/>
        </authorList>
    </citation>
    <scope>NUCLEOTIDE SEQUENCE [LARGE SCALE GENOMIC DNA]</scope>
    <source>
        <strain evidence="2">if_2019</strain>
        <tissue evidence="1">Muscle</tissue>
    </source>
</reference>
<accession>A0ABV0TZ12</accession>
<evidence type="ECO:0000313" key="2">
    <source>
        <dbReference type="Proteomes" id="UP001482620"/>
    </source>
</evidence>
<protein>
    <submittedName>
        <fullName evidence="1">Uncharacterized protein</fullName>
    </submittedName>
</protein>
<evidence type="ECO:0000313" key="1">
    <source>
        <dbReference type="EMBL" id="MEQ2237567.1"/>
    </source>
</evidence>
<comment type="caution">
    <text evidence="1">The sequence shown here is derived from an EMBL/GenBank/DDBJ whole genome shotgun (WGS) entry which is preliminary data.</text>
</comment>
<organism evidence="1 2">
    <name type="scientific">Ilyodon furcidens</name>
    <name type="common">goldbreast splitfin</name>
    <dbReference type="NCBI Taxonomy" id="33524"/>
    <lineage>
        <taxon>Eukaryota</taxon>
        <taxon>Metazoa</taxon>
        <taxon>Chordata</taxon>
        <taxon>Craniata</taxon>
        <taxon>Vertebrata</taxon>
        <taxon>Euteleostomi</taxon>
        <taxon>Actinopterygii</taxon>
        <taxon>Neopterygii</taxon>
        <taxon>Teleostei</taxon>
        <taxon>Neoteleostei</taxon>
        <taxon>Acanthomorphata</taxon>
        <taxon>Ovalentaria</taxon>
        <taxon>Atherinomorphae</taxon>
        <taxon>Cyprinodontiformes</taxon>
        <taxon>Goodeidae</taxon>
        <taxon>Ilyodon</taxon>
    </lineage>
</organism>